<organism evidence="2 3">
    <name type="scientific">Chryseotalea sanaruensis</name>
    <dbReference type="NCBI Taxonomy" id="2482724"/>
    <lineage>
        <taxon>Bacteria</taxon>
        <taxon>Pseudomonadati</taxon>
        <taxon>Bacteroidota</taxon>
        <taxon>Cytophagia</taxon>
        <taxon>Cytophagales</taxon>
        <taxon>Chryseotaleaceae</taxon>
        <taxon>Chryseotalea</taxon>
    </lineage>
</organism>
<dbReference type="Proteomes" id="UP000288227">
    <property type="component" value="Unassembled WGS sequence"/>
</dbReference>
<dbReference type="InterPro" id="IPR029058">
    <property type="entry name" value="AB_hydrolase_fold"/>
</dbReference>
<dbReference type="SUPFAM" id="SSF53474">
    <property type="entry name" value="alpha/beta-Hydrolases"/>
    <property type="match status" value="1"/>
</dbReference>
<name>A0A401U8J1_9BACT</name>
<dbReference type="EMBL" id="BHXQ01000002">
    <property type="protein sequence ID" value="GCC51218.1"/>
    <property type="molecule type" value="Genomic_DNA"/>
</dbReference>
<reference evidence="2 3" key="1">
    <citation type="submission" date="2018-11" db="EMBL/GenBank/DDBJ databases">
        <title>Chryseotalea sanarue gen. nov., sp., nov., a member of the family Cytophagaceae, isolated from a brackish lake in Hamamatsu Japan.</title>
        <authorList>
            <person name="Maejima Y."/>
            <person name="Iino T."/>
            <person name="Muraguchi Y."/>
            <person name="Fukuda K."/>
            <person name="Ohkuma M."/>
            <person name="Moriuchi R."/>
            <person name="Dohra H."/>
            <person name="Kimbara K."/>
            <person name="Shintani M."/>
        </authorList>
    </citation>
    <scope>NUCLEOTIDE SEQUENCE [LARGE SCALE GENOMIC DNA]</scope>
    <source>
        <strain evidence="2 3">Ys</strain>
    </source>
</reference>
<gene>
    <name evidence="2" type="ORF">SanaruYs_14380</name>
</gene>
<dbReference type="RefSeq" id="WP_127121850.1">
    <property type="nucleotide sequence ID" value="NZ_BHXQ01000002.1"/>
</dbReference>
<evidence type="ECO:0000313" key="2">
    <source>
        <dbReference type="EMBL" id="GCC51218.1"/>
    </source>
</evidence>
<dbReference type="Pfam" id="PF01738">
    <property type="entry name" value="DLH"/>
    <property type="match status" value="1"/>
</dbReference>
<dbReference type="AlphaFoldDB" id="A0A401U8J1"/>
<dbReference type="InterPro" id="IPR002925">
    <property type="entry name" value="Dienelactn_hydro"/>
</dbReference>
<dbReference type="Gene3D" id="3.40.50.1820">
    <property type="entry name" value="alpha/beta hydrolase"/>
    <property type="match status" value="1"/>
</dbReference>
<feature type="domain" description="Dienelactone hydrolase" evidence="1">
    <location>
        <begin position="74"/>
        <end position="282"/>
    </location>
</feature>
<dbReference type="PANTHER" id="PTHR46623:SF6">
    <property type="entry name" value="ALPHA_BETA-HYDROLASES SUPERFAMILY PROTEIN"/>
    <property type="match status" value="1"/>
</dbReference>
<protein>
    <submittedName>
        <fullName evidence="2">Dienelactone hydrolase family protein</fullName>
    </submittedName>
</protein>
<dbReference type="PANTHER" id="PTHR46623">
    <property type="entry name" value="CARBOXYMETHYLENEBUTENOLIDASE-RELATED"/>
    <property type="match status" value="1"/>
</dbReference>
<proteinExistence type="predicted"/>
<dbReference type="GO" id="GO:0016787">
    <property type="term" value="F:hydrolase activity"/>
    <property type="evidence" value="ECO:0007669"/>
    <property type="project" value="UniProtKB-KW"/>
</dbReference>
<evidence type="ECO:0000259" key="1">
    <source>
        <dbReference type="Pfam" id="PF01738"/>
    </source>
</evidence>
<accession>A0A401U8J1</accession>
<sequence>MDQRIINLFDEYTHKPLTREEFLKKLAMITGSTAAALTVLPLLEVNYAHAATIGPEDDRITTEYINYNVDGVVMRGYLARPKKKGKYPAVVVIHENRGLNPHTEDVARRFASQGFIALAPDALSPLGGAPADADKARELFQKLDASKNTQNFVGAFEFLRDLKGCNGKFACIGFCWGGAMANTMAVNVPDLLAAAPFYGRQPEAADVPKIKAALQLHYAEKDERVNAGIAAYEEALKKSNITYEVHMYMGAQHAFFNDSAPTRYNEEAAKLAWSRVLTFFGEKLK</sequence>
<keyword evidence="2" id="KW-0378">Hydrolase</keyword>
<evidence type="ECO:0000313" key="3">
    <source>
        <dbReference type="Proteomes" id="UP000288227"/>
    </source>
</evidence>
<keyword evidence="3" id="KW-1185">Reference proteome</keyword>
<dbReference type="OrthoDB" id="9771666at2"/>
<dbReference type="InterPro" id="IPR051049">
    <property type="entry name" value="Dienelactone_hydrolase-like"/>
</dbReference>
<comment type="caution">
    <text evidence="2">The sequence shown here is derived from an EMBL/GenBank/DDBJ whole genome shotgun (WGS) entry which is preliminary data.</text>
</comment>